<dbReference type="InterPro" id="IPR036116">
    <property type="entry name" value="FN3_sf"/>
</dbReference>
<feature type="domain" description="Fibronectin type-III" evidence="2">
    <location>
        <begin position="158"/>
        <end position="249"/>
    </location>
</feature>
<dbReference type="Pfam" id="PF00041">
    <property type="entry name" value="fn3"/>
    <property type="match status" value="1"/>
</dbReference>
<keyword evidence="4" id="KW-1185">Reference proteome</keyword>
<comment type="caution">
    <text evidence="3">The sequence shown here is derived from an EMBL/GenBank/DDBJ whole genome shotgun (WGS) entry which is preliminary data.</text>
</comment>
<protein>
    <recommendedName>
        <fullName evidence="2">Fibronectin type-III domain-containing protein</fullName>
    </recommendedName>
</protein>
<feature type="chain" id="PRO_5019586826" description="Fibronectin type-III domain-containing protein" evidence="1">
    <location>
        <begin position="31"/>
        <end position="249"/>
    </location>
</feature>
<dbReference type="RefSeq" id="WP_118381593.1">
    <property type="nucleotide sequence ID" value="NZ_CABJFJ010000018.1"/>
</dbReference>
<accession>A0A414B2L0</accession>
<name>A0A414B2L0_9FIRM</name>
<dbReference type="AlphaFoldDB" id="A0A414B2L0"/>
<dbReference type="SUPFAM" id="SSF49265">
    <property type="entry name" value="Fibronectin type III"/>
    <property type="match status" value="1"/>
</dbReference>
<dbReference type="InterPro" id="IPR013783">
    <property type="entry name" value="Ig-like_fold"/>
</dbReference>
<gene>
    <name evidence="3" type="ORF">DW833_13510</name>
</gene>
<dbReference type="CDD" id="cd00063">
    <property type="entry name" value="FN3"/>
    <property type="match status" value="1"/>
</dbReference>
<reference evidence="3 4" key="1">
    <citation type="submission" date="2018-08" db="EMBL/GenBank/DDBJ databases">
        <title>A genome reference for cultivated species of the human gut microbiota.</title>
        <authorList>
            <person name="Zou Y."/>
            <person name="Xue W."/>
            <person name="Luo G."/>
        </authorList>
    </citation>
    <scope>NUCLEOTIDE SEQUENCE [LARGE SCALE GENOMIC DNA]</scope>
    <source>
        <strain evidence="3 4">AM34-3LB</strain>
    </source>
</reference>
<dbReference type="EMBL" id="QSID01000018">
    <property type="protein sequence ID" value="RHC61010.1"/>
    <property type="molecule type" value="Genomic_DNA"/>
</dbReference>
<evidence type="ECO:0000259" key="2">
    <source>
        <dbReference type="PROSITE" id="PS50853"/>
    </source>
</evidence>
<dbReference type="Gene3D" id="2.60.40.10">
    <property type="entry name" value="Immunoglobulins"/>
    <property type="match status" value="1"/>
</dbReference>
<evidence type="ECO:0000313" key="3">
    <source>
        <dbReference type="EMBL" id="RHC61010.1"/>
    </source>
</evidence>
<keyword evidence="1" id="KW-0732">Signal</keyword>
<dbReference type="InterPro" id="IPR003961">
    <property type="entry name" value="FN3_dom"/>
</dbReference>
<evidence type="ECO:0000256" key="1">
    <source>
        <dbReference type="SAM" id="SignalP"/>
    </source>
</evidence>
<sequence>MKKRTKFYALLFAMVLSLTQIIGVAVPVKAATKECSHGYTLVNGIGIRMHECGDSVCITCYHGHDKRVVIPKTFKLNGKTLPPSQFDSDNGFSENGVKEIVLPDTVESMGYWDEEDVKDGYVNDIGYHGITFYVHKGSKAEEAVKRNNPYKYLNDNSKPQPVKGTSIKRTVRIQKLAKITWKKVKCDKYEIRYSQKKNMKNAKKVNCGKNKTSLVIKKLKKNRKYYVQIRTKSGKKYSAWSKVKTIPKR</sequence>
<organism evidence="3 4">
    <name type="scientific">Anaerobutyricum hallii</name>
    <dbReference type="NCBI Taxonomy" id="39488"/>
    <lineage>
        <taxon>Bacteria</taxon>
        <taxon>Bacillati</taxon>
        <taxon>Bacillota</taxon>
        <taxon>Clostridia</taxon>
        <taxon>Lachnospirales</taxon>
        <taxon>Lachnospiraceae</taxon>
        <taxon>Anaerobutyricum</taxon>
    </lineage>
</organism>
<proteinExistence type="predicted"/>
<evidence type="ECO:0000313" key="4">
    <source>
        <dbReference type="Proteomes" id="UP000284621"/>
    </source>
</evidence>
<feature type="signal peptide" evidence="1">
    <location>
        <begin position="1"/>
        <end position="30"/>
    </location>
</feature>
<dbReference type="PROSITE" id="PS50853">
    <property type="entry name" value="FN3"/>
    <property type="match status" value="1"/>
</dbReference>
<dbReference type="Proteomes" id="UP000284621">
    <property type="component" value="Unassembled WGS sequence"/>
</dbReference>